<evidence type="ECO:0000256" key="1">
    <source>
        <dbReference type="SAM" id="MobiDB-lite"/>
    </source>
</evidence>
<feature type="region of interest" description="Disordered" evidence="1">
    <location>
        <begin position="244"/>
        <end position="324"/>
    </location>
</feature>
<feature type="transmembrane region" description="Helical" evidence="2">
    <location>
        <begin position="70"/>
        <end position="98"/>
    </location>
</feature>
<dbReference type="Proteomes" id="UP001176961">
    <property type="component" value="Unassembled WGS sequence"/>
</dbReference>
<evidence type="ECO:0000313" key="4">
    <source>
        <dbReference type="Proteomes" id="UP001176961"/>
    </source>
</evidence>
<organism evidence="3 4">
    <name type="scientific">Cylicocyclus nassatus</name>
    <name type="common">Nematode worm</name>
    <dbReference type="NCBI Taxonomy" id="53992"/>
    <lineage>
        <taxon>Eukaryota</taxon>
        <taxon>Metazoa</taxon>
        <taxon>Ecdysozoa</taxon>
        <taxon>Nematoda</taxon>
        <taxon>Chromadorea</taxon>
        <taxon>Rhabditida</taxon>
        <taxon>Rhabditina</taxon>
        <taxon>Rhabditomorpha</taxon>
        <taxon>Strongyloidea</taxon>
        <taxon>Strongylidae</taxon>
        <taxon>Cylicocyclus</taxon>
    </lineage>
</organism>
<feature type="transmembrane region" description="Helical" evidence="2">
    <location>
        <begin position="154"/>
        <end position="179"/>
    </location>
</feature>
<keyword evidence="2" id="KW-0812">Transmembrane</keyword>
<comment type="caution">
    <text evidence="3">The sequence shown here is derived from an EMBL/GenBank/DDBJ whole genome shotgun (WGS) entry which is preliminary data.</text>
</comment>
<dbReference type="AlphaFoldDB" id="A0AA36M3C7"/>
<proteinExistence type="predicted"/>
<keyword evidence="4" id="KW-1185">Reference proteome</keyword>
<feature type="transmembrane region" description="Helical" evidence="2">
    <location>
        <begin position="41"/>
        <end position="58"/>
    </location>
</feature>
<evidence type="ECO:0000313" key="3">
    <source>
        <dbReference type="EMBL" id="CAJ0596151.1"/>
    </source>
</evidence>
<accession>A0AA36M3C7</accession>
<sequence>MYDEEPRALCNLPLSGTVGIMSSLVLLSQVLALFLVCSNNFFIYFFELLIAFGMVFFLSQGVRRKKPSHLTIYMAYLAIYVFMMFFIIFGILIGLSFYPSIRRECEKYSTTSPYAAATTVESDVTGTTTRGNRVPTFKPYTPCTPFPKAFWAEVWSSVALSILSIFLSAIQLRYTLILYKYMRTRQRQERANLNVSYQHYVPGAPPRYTPESPYTIENAPAQVDAGPLPPKPPIDGNVSTLQAASLANGPSGPPPVAQSGSKDTMPGSFLRVESPPEYSEVPGPSERSLPTQQTSQQTAPQTDQNRLDDVPLNDGRTPRVDLLS</sequence>
<name>A0AA36M3C7_CYLNA</name>
<protein>
    <recommendedName>
        <fullName evidence="5">Transmembrane protein</fullName>
    </recommendedName>
</protein>
<gene>
    <name evidence="3" type="ORF">CYNAS_LOCUS8134</name>
</gene>
<keyword evidence="2" id="KW-1133">Transmembrane helix</keyword>
<reference evidence="3" key="1">
    <citation type="submission" date="2023-07" db="EMBL/GenBank/DDBJ databases">
        <authorList>
            <consortium name="CYATHOMIX"/>
        </authorList>
    </citation>
    <scope>NUCLEOTIDE SEQUENCE</scope>
    <source>
        <strain evidence="3">N/A</strain>
    </source>
</reference>
<dbReference type="EMBL" id="CATQJL010000112">
    <property type="protein sequence ID" value="CAJ0596151.1"/>
    <property type="molecule type" value="Genomic_DNA"/>
</dbReference>
<evidence type="ECO:0008006" key="5">
    <source>
        <dbReference type="Google" id="ProtNLM"/>
    </source>
</evidence>
<evidence type="ECO:0000256" key="2">
    <source>
        <dbReference type="SAM" id="Phobius"/>
    </source>
</evidence>
<feature type="transmembrane region" description="Helical" evidence="2">
    <location>
        <begin position="12"/>
        <end position="35"/>
    </location>
</feature>
<feature type="compositionally biased region" description="Low complexity" evidence="1">
    <location>
        <begin position="291"/>
        <end position="304"/>
    </location>
</feature>
<keyword evidence="2" id="KW-0472">Membrane</keyword>